<feature type="non-terminal residue" evidence="1">
    <location>
        <position position="1"/>
    </location>
</feature>
<proteinExistence type="predicted"/>
<evidence type="ECO:0008006" key="3">
    <source>
        <dbReference type="Google" id="ProtNLM"/>
    </source>
</evidence>
<organism evidence="1 2">
    <name type="scientific">Datura stramonium</name>
    <name type="common">Jimsonweed</name>
    <name type="synonym">Common thornapple</name>
    <dbReference type="NCBI Taxonomy" id="4076"/>
    <lineage>
        <taxon>Eukaryota</taxon>
        <taxon>Viridiplantae</taxon>
        <taxon>Streptophyta</taxon>
        <taxon>Embryophyta</taxon>
        <taxon>Tracheophyta</taxon>
        <taxon>Spermatophyta</taxon>
        <taxon>Magnoliopsida</taxon>
        <taxon>eudicotyledons</taxon>
        <taxon>Gunneridae</taxon>
        <taxon>Pentapetalae</taxon>
        <taxon>asterids</taxon>
        <taxon>lamiids</taxon>
        <taxon>Solanales</taxon>
        <taxon>Solanaceae</taxon>
        <taxon>Solanoideae</taxon>
        <taxon>Datureae</taxon>
        <taxon>Datura</taxon>
    </lineage>
</organism>
<keyword evidence="2" id="KW-1185">Reference proteome</keyword>
<dbReference type="Proteomes" id="UP000823775">
    <property type="component" value="Unassembled WGS sequence"/>
</dbReference>
<protein>
    <recommendedName>
        <fullName evidence="3">LysR family transcriptional regulator</fullName>
    </recommendedName>
</protein>
<feature type="non-terminal residue" evidence="1">
    <location>
        <position position="66"/>
    </location>
</feature>
<evidence type="ECO:0000313" key="2">
    <source>
        <dbReference type="Proteomes" id="UP000823775"/>
    </source>
</evidence>
<name>A0ABS8WK77_DATST</name>
<evidence type="ECO:0000313" key="1">
    <source>
        <dbReference type="EMBL" id="MCE3049519.1"/>
    </source>
</evidence>
<reference evidence="1 2" key="1">
    <citation type="journal article" date="2021" name="BMC Genomics">
        <title>Datura genome reveals duplications of psychoactive alkaloid biosynthetic genes and high mutation rate following tissue culture.</title>
        <authorList>
            <person name="Rajewski A."/>
            <person name="Carter-House D."/>
            <person name="Stajich J."/>
            <person name="Litt A."/>
        </authorList>
    </citation>
    <scope>NUCLEOTIDE SEQUENCE [LARGE SCALE GENOMIC DNA]</scope>
    <source>
        <strain evidence="1">AR-01</strain>
    </source>
</reference>
<dbReference type="EMBL" id="JACEIK010006956">
    <property type="protein sequence ID" value="MCE3049519.1"/>
    <property type="molecule type" value="Genomic_DNA"/>
</dbReference>
<gene>
    <name evidence="1" type="ORF">HAX54_045089</name>
</gene>
<comment type="caution">
    <text evidence="1">The sequence shown here is derived from an EMBL/GenBank/DDBJ whole genome shotgun (WGS) entry which is preliminary data.</text>
</comment>
<sequence>ADELGMMNISDSSVEYGETPMKCRFGLIVASGHCLDPALHRQFANLVQQLSADTLLRFAGESPMLP</sequence>
<accession>A0ABS8WK77</accession>